<keyword evidence="12" id="KW-1185">Reference proteome</keyword>
<accession>A0A368TB62</accession>
<comment type="caution">
    <text evidence="11">The sequence shown here is derived from an EMBL/GenBank/DDBJ whole genome shotgun (WGS) entry which is preliminary data.</text>
</comment>
<evidence type="ECO:0000256" key="1">
    <source>
        <dbReference type="ARBA" id="ARBA00004651"/>
    </source>
</evidence>
<dbReference type="RefSeq" id="WP_114399459.1">
    <property type="nucleotide sequence ID" value="NZ_QEIM01000127.1"/>
</dbReference>
<dbReference type="Proteomes" id="UP000253318">
    <property type="component" value="Unassembled WGS sequence"/>
</dbReference>
<dbReference type="EMBL" id="QEIN01000011">
    <property type="protein sequence ID" value="RCV62084.1"/>
    <property type="molecule type" value="Genomic_DNA"/>
</dbReference>
<feature type="transmembrane region" description="Helical" evidence="10">
    <location>
        <begin position="101"/>
        <end position="119"/>
    </location>
</feature>
<dbReference type="GO" id="GO:0140114">
    <property type="term" value="P:cellular detoxification of fluoride"/>
    <property type="evidence" value="ECO:0007669"/>
    <property type="project" value="UniProtKB-UniRule"/>
</dbReference>
<name>A0A368TB62_9ACTN</name>
<proteinExistence type="inferred from homology"/>
<comment type="catalytic activity">
    <reaction evidence="8">
        <text>fluoride(in) = fluoride(out)</text>
        <dbReference type="Rhea" id="RHEA:76159"/>
        <dbReference type="ChEBI" id="CHEBI:17051"/>
    </reaction>
    <physiologicalReaction direction="left-to-right" evidence="8">
        <dbReference type="Rhea" id="RHEA:76160"/>
    </physiologicalReaction>
</comment>
<keyword evidence="5 10" id="KW-0472">Membrane</keyword>
<sequence length="168" mass="17090">MSHPPEVPEGPPPEPVDPDVDLHVAGQRRELRDAPWAVLGAISLGGAIGAGARHALALAVPDPPGGFAWSTFTVNVTGCLLIGALMVLVTDVWPDRRLLRPFVGVGILGGYTTFATHIVDAQSMLAAGNAATALGYLGATLACGLTAVAAGAALTARLAGLLRGRRTT</sequence>
<evidence type="ECO:0000313" key="12">
    <source>
        <dbReference type="Proteomes" id="UP000253318"/>
    </source>
</evidence>
<dbReference type="HAMAP" id="MF_00454">
    <property type="entry name" value="FluC"/>
    <property type="match status" value="1"/>
</dbReference>
<evidence type="ECO:0000256" key="6">
    <source>
        <dbReference type="ARBA" id="ARBA00023303"/>
    </source>
</evidence>
<dbReference type="GO" id="GO:0005886">
    <property type="term" value="C:plasma membrane"/>
    <property type="evidence" value="ECO:0007669"/>
    <property type="project" value="UniProtKB-SubCell"/>
</dbReference>
<protein>
    <recommendedName>
        <fullName evidence="10">Fluoride-specific ion channel FluC</fullName>
    </recommendedName>
</protein>
<feature type="transmembrane region" description="Helical" evidence="10">
    <location>
        <begin position="36"/>
        <end position="60"/>
    </location>
</feature>
<dbReference type="Pfam" id="PF02537">
    <property type="entry name" value="CRCB"/>
    <property type="match status" value="1"/>
</dbReference>
<dbReference type="InterPro" id="IPR003691">
    <property type="entry name" value="FluC"/>
</dbReference>
<evidence type="ECO:0000256" key="2">
    <source>
        <dbReference type="ARBA" id="ARBA00022475"/>
    </source>
</evidence>
<evidence type="ECO:0000256" key="5">
    <source>
        <dbReference type="ARBA" id="ARBA00023136"/>
    </source>
</evidence>
<dbReference type="PANTHER" id="PTHR28259:SF1">
    <property type="entry name" value="FLUORIDE EXPORT PROTEIN 1-RELATED"/>
    <property type="match status" value="1"/>
</dbReference>
<keyword evidence="10" id="KW-0813">Transport</keyword>
<keyword evidence="10" id="KW-0915">Sodium</keyword>
<evidence type="ECO:0000256" key="4">
    <source>
        <dbReference type="ARBA" id="ARBA00022989"/>
    </source>
</evidence>
<feature type="transmembrane region" description="Helical" evidence="10">
    <location>
        <begin position="66"/>
        <end position="89"/>
    </location>
</feature>
<evidence type="ECO:0000256" key="7">
    <source>
        <dbReference type="ARBA" id="ARBA00035120"/>
    </source>
</evidence>
<evidence type="ECO:0000256" key="8">
    <source>
        <dbReference type="ARBA" id="ARBA00035585"/>
    </source>
</evidence>
<comment type="subcellular location">
    <subcellularLocation>
        <location evidence="1 10">Cell membrane</location>
        <topology evidence="1 10">Multi-pass membrane protein</topology>
    </subcellularLocation>
</comment>
<dbReference type="GO" id="GO:0062054">
    <property type="term" value="F:fluoride channel activity"/>
    <property type="evidence" value="ECO:0007669"/>
    <property type="project" value="UniProtKB-UniRule"/>
</dbReference>
<keyword evidence="4 10" id="KW-1133">Transmembrane helix</keyword>
<keyword evidence="6 10" id="KW-0407">Ion channel</keyword>
<dbReference type="OrthoDB" id="4408652at2"/>
<gene>
    <name evidence="10" type="primary">fluC</name>
    <name evidence="10" type="synonym">crcB</name>
    <name evidence="11" type="ORF">DEF24_02650</name>
</gene>
<keyword evidence="2 10" id="KW-1003">Cell membrane</keyword>
<reference evidence="11 12" key="1">
    <citation type="submission" date="2018-04" db="EMBL/GenBank/DDBJ databases">
        <title>Novel actinobacteria from marine sediment.</title>
        <authorList>
            <person name="Ng Z.Y."/>
            <person name="Tan G.Y.A."/>
        </authorList>
    </citation>
    <scope>NUCLEOTIDE SEQUENCE [LARGE SCALE GENOMIC DNA]</scope>
    <source>
        <strain evidence="11 12">TPS81</strain>
    </source>
</reference>
<comment type="similarity">
    <text evidence="7 10">Belongs to the fluoride channel Fluc/FEX (TC 1.A.43) family.</text>
</comment>
<dbReference type="GO" id="GO:0046872">
    <property type="term" value="F:metal ion binding"/>
    <property type="evidence" value="ECO:0007669"/>
    <property type="project" value="UniProtKB-KW"/>
</dbReference>
<keyword evidence="10" id="KW-0406">Ion transport</keyword>
<comment type="function">
    <text evidence="9 10">Fluoride-specific ion channel. Important for reducing fluoride concentration in the cell, thus reducing its toxicity.</text>
</comment>
<feature type="transmembrane region" description="Helical" evidence="10">
    <location>
        <begin position="131"/>
        <end position="156"/>
    </location>
</feature>
<evidence type="ECO:0000256" key="10">
    <source>
        <dbReference type="HAMAP-Rule" id="MF_00454"/>
    </source>
</evidence>
<organism evidence="11 12">
    <name type="scientific">Marinitenerispora sediminis</name>
    <dbReference type="NCBI Taxonomy" id="1931232"/>
    <lineage>
        <taxon>Bacteria</taxon>
        <taxon>Bacillati</taxon>
        <taxon>Actinomycetota</taxon>
        <taxon>Actinomycetes</taxon>
        <taxon>Streptosporangiales</taxon>
        <taxon>Nocardiopsidaceae</taxon>
        <taxon>Marinitenerispora</taxon>
    </lineage>
</organism>
<evidence type="ECO:0000256" key="3">
    <source>
        <dbReference type="ARBA" id="ARBA00022692"/>
    </source>
</evidence>
<feature type="binding site" evidence="10">
    <location>
        <position position="112"/>
    </location>
    <ligand>
        <name>Na(+)</name>
        <dbReference type="ChEBI" id="CHEBI:29101"/>
        <note>structural</note>
    </ligand>
</feature>
<evidence type="ECO:0000256" key="9">
    <source>
        <dbReference type="ARBA" id="ARBA00049940"/>
    </source>
</evidence>
<keyword evidence="10" id="KW-0479">Metal-binding</keyword>
<dbReference type="AlphaFoldDB" id="A0A368TB62"/>
<keyword evidence="3 10" id="KW-0812">Transmembrane</keyword>
<dbReference type="PANTHER" id="PTHR28259">
    <property type="entry name" value="FLUORIDE EXPORT PROTEIN 1-RELATED"/>
    <property type="match status" value="1"/>
</dbReference>
<comment type="activity regulation">
    <text evidence="10">Na(+) is not transported, but it plays an essential structural role and its presence is essential for fluoride channel function.</text>
</comment>
<evidence type="ECO:0000313" key="11">
    <source>
        <dbReference type="EMBL" id="RCV62084.1"/>
    </source>
</evidence>
<feature type="binding site" evidence="10">
    <location>
        <position position="109"/>
    </location>
    <ligand>
        <name>Na(+)</name>
        <dbReference type="ChEBI" id="CHEBI:29101"/>
        <note>structural</note>
    </ligand>
</feature>